<proteinExistence type="predicted"/>
<evidence type="ECO:0000313" key="1">
    <source>
        <dbReference type="EMBL" id="RIA47742.1"/>
    </source>
</evidence>
<dbReference type="Proteomes" id="UP000266273">
    <property type="component" value="Unassembled WGS sequence"/>
</dbReference>
<dbReference type="PANTHER" id="PTHR31891:SF1">
    <property type="entry name" value="FORMAMIDASE C869.04-RELATED"/>
    <property type="match status" value="1"/>
</dbReference>
<reference evidence="1 2" key="1">
    <citation type="submission" date="2018-08" db="EMBL/GenBank/DDBJ databases">
        <title>Genomic Encyclopedia of Archaeal and Bacterial Type Strains, Phase II (KMG-II): from individual species to whole genera.</title>
        <authorList>
            <person name="Goeker M."/>
        </authorList>
    </citation>
    <scope>NUCLEOTIDE SEQUENCE [LARGE SCALE GENOMIC DNA]</scope>
    <source>
        <strain evidence="1 2">DSM 5002</strain>
    </source>
</reference>
<dbReference type="RefSeq" id="WP_119062100.1">
    <property type="nucleotide sequence ID" value="NZ_QXDF01000002.1"/>
</dbReference>
<protein>
    <submittedName>
        <fullName evidence="1">Formamidase</fullName>
    </submittedName>
</protein>
<dbReference type="Gene3D" id="2.60.120.580">
    <property type="entry name" value="Acetamidase/Formamidase-like domains"/>
    <property type="match status" value="2"/>
</dbReference>
<dbReference type="OrthoDB" id="9785236at2"/>
<dbReference type="InterPro" id="IPR004304">
    <property type="entry name" value="FmdA_AmdA"/>
</dbReference>
<gene>
    <name evidence="1" type="ORF">BXY53_2309</name>
</gene>
<dbReference type="AlphaFoldDB" id="A0A397PFE6"/>
<dbReference type="EMBL" id="QXDF01000002">
    <property type="protein sequence ID" value="RIA47742.1"/>
    <property type="molecule type" value="Genomic_DNA"/>
</dbReference>
<evidence type="ECO:0000313" key="2">
    <source>
        <dbReference type="Proteomes" id="UP000266273"/>
    </source>
</evidence>
<accession>A0A397PFE6</accession>
<dbReference type="Pfam" id="PF03069">
    <property type="entry name" value="FmdA_AmdA"/>
    <property type="match status" value="2"/>
</dbReference>
<name>A0A397PFE6_9HYPH</name>
<comment type="caution">
    <text evidence="1">The sequence shown here is derived from an EMBL/GenBank/DDBJ whole genome shotgun (WGS) entry which is preliminary data.</text>
</comment>
<dbReference type="SUPFAM" id="SSF141130">
    <property type="entry name" value="Acetamidase/Formamidase-like"/>
    <property type="match status" value="1"/>
</dbReference>
<keyword evidence="2" id="KW-1185">Reference proteome</keyword>
<sequence length="310" mass="33061">MLHRTIHDTHRHYAWDHAIPPVATAAPGDTVTLICRDAWDGVITPESGPEILRTDMSGRVNPVTGPVYVEGAEPGDTLVVTMESYRPSGWGWTANIPGFGLLTEDFPEPALQHWHYDLTGGTPLMFGTTAHIPLAPFTGTIGVAPAAPGQHHIIPPRRTGGNMDVRDMVEGSVLYLPVEVDGALLSIGDTHAAQGDGEVCGTAIETPIEVTVRLDLEKGNASTYPRIIRPHAETAPPGPVDVTMGIGPDLHQAARDAVRGMIDLLAARHGLAPVDAYMLCSVAGGLRISQIVDAPNWTVSFHMPRGIFAD</sequence>
<dbReference type="Gene3D" id="3.10.28.20">
    <property type="entry name" value="Acetamidase/Formamidase-like domains"/>
    <property type="match status" value="1"/>
</dbReference>
<dbReference type="GO" id="GO:0016811">
    <property type="term" value="F:hydrolase activity, acting on carbon-nitrogen (but not peptide) bonds, in linear amides"/>
    <property type="evidence" value="ECO:0007669"/>
    <property type="project" value="InterPro"/>
</dbReference>
<dbReference type="PANTHER" id="PTHR31891">
    <property type="entry name" value="FORMAMIDASE C869.04-RELATED"/>
    <property type="match status" value="1"/>
</dbReference>
<organism evidence="1 2">
    <name type="scientific">Dichotomicrobium thermohalophilum</name>
    <dbReference type="NCBI Taxonomy" id="933063"/>
    <lineage>
        <taxon>Bacteria</taxon>
        <taxon>Pseudomonadati</taxon>
        <taxon>Pseudomonadota</taxon>
        <taxon>Alphaproteobacteria</taxon>
        <taxon>Hyphomicrobiales</taxon>
        <taxon>Hyphomicrobiaceae</taxon>
        <taxon>Dichotomicrobium</taxon>
    </lineage>
</organism>